<name>L2GTM1_VAVCU</name>
<dbReference type="RefSeq" id="XP_008074558.1">
    <property type="nucleotide sequence ID" value="XM_008076367.1"/>
</dbReference>
<gene>
    <name evidence="1" type="ORF">VCUG_01542</name>
</gene>
<accession>L2GTM1</accession>
<proteinExistence type="predicted"/>
<dbReference type="InParanoid" id="L2GTM1"/>
<evidence type="ECO:0000313" key="1">
    <source>
        <dbReference type="EMBL" id="ELA47011.1"/>
    </source>
</evidence>
<dbReference type="Proteomes" id="UP000011081">
    <property type="component" value="Unassembled WGS sequence"/>
</dbReference>
<dbReference type="AlphaFoldDB" id="L2GTM1"/>
<dbReference type="VEuPathDB" id="MicrosporidiaDB:VCUG_01542"/>
<sequence>MDNLIWALQCTLIAYVIKYRKYLLRIKYLGILTNDQIDRYFTCGANDIGVVLPGTFQNRAVGMNILACERFVRTNIFCRNEHGTAFHPSKLLKAVLIIQVNY</sequence>
<dbReference type="EMBL" id="GL877427">
    <property type="protein sequence ID" value="ELA47011.1"/>
    <property type="molecule type" value="Genomic_DNA"/>
</dbReference>
<protein>
    <submittedName>
        <fullName evidence="1">Uncharacterized protein</fullName>
    </submittedName>
</protein>
<reference evidence="2" key="1">
    <citation type="submission" date="2011-03" db="EMBL/GenBank/DDBJ databases">
        <title>The genome sequence of Vavraia culicis strain floridensis.</title>
        <authorList>
            <consortium name="The Broad Institute Genome Sequencing Platform"/>
            <person name="Cuomo C."/>
            <person name="Becnel J."/>
            <person name="Sanscrainte N."/>
            <person name="Young S.K."/>
            <person name="Zeng Q."/>
            <person name="Gargeya S."/>
            <person name="Fitzgerald M."/>
            <person name="Haas B."/>
            <person name="Abouelleil A."/>
            <person name="Alvarado L."/>
            <person name="Arachchi H.M."/>
            <person name="Berlin A."/>
            <person name="Chapman S.B."/>
            <person name="Gearin G."/>
            <person name="Goldberg J."/>
            <person name="Griggs A."/>
            <person name="Gujja S."/>
            <person name="Hansen M."/>
            <person name="Heiman D."/>
            <person name="Howarth C."/>
            <person name="Larimer J."/>
            <person name="Lui A."/>
            <person name="MacDonald P.J.P."/>
            <person name="McCowen C."/>
            <person name="Montmayeur A."/>
            <person name="Murphy C."/>
            <person name="Neiman D."/>
            <person name="Pearson M."/>
            <person name="Priest M."/>
            <person name="Roberts A."/>
            <person name="Saif S."/>
            <person name="Shea T."/>
            <person name="Sisk P."/>
            <person name="Stolte C."/>
            <person name="Sykes S."/>
            <person name="Wortman J."/>
            <person name="Nusbaum C."/>
            <person name="Birren B."/>
        </authorList>
    </citation>
    <scope>NUCLEOTIDE SEQUENCE [LARGE SCALE GENOMIC DNA]</scope>
    <source>
        <strain evidence="2">floridensis</strain>
    </source>
</reference>
<organism evidence="1 2">
    <name type="scientific">Vavraia culicis (isolate floridensis)</name>
    <name type="common">Microsporidian parasite</name>
    <dbReference type="NCBI Taxonomy" id="948595"/>
    <lineage>
        <taxon>Eukaryota</taxon>
        <taxon>Fungi</taxon>
        <taxon>Fungi incertae sedis</taxon>
        <taxon>Microsporidia</taxon>
        <taxon>Pleistophoridae</taxon>
        <taxon>Vavraia</taxon>
    </lineage>
</organism>
<keyword evidence="2" id="KW-1185">Reference proteome</keyword>
<dbReference type="GeneID" id="19879418"/>
<evidence type="ECO:0000313" key="2">
    <source>
        <dbReference type="Proteomes" id="UP000011081"/>
    </source>
</evidence>
<dbReference type="HOGENOM" id="CLU_2279574_0_0_1"/>